<dbReference type="AlphaFoldDB" id="A0A9X2B9P7"/>
<organism evidence="1 2">
    <name type="scientific">Acinetobacter sedimenti</name>
    <dbReference type="NCBI Taxonomy" id="2919922"/>
    <lineage>
        <taxon>Bacteria</taxon>
        <taxon>Pseudomonadati</taxon>
        <taxon>Pseudomonadota</taxon>
        <taxon>Gammaproteobacteria</taxon>
        <taxon>Moraxellales</taxon>
        <taxon>Moraxellaceae</taxon>
        <taxon>Acinetobacter</taxon>
    </lineage>
</organism>
<dbReference type="Pfam" id="PF16137">
    <property type="entry name" value="DUF4845"/>
    <property type="match status" value="1"/>
</dbReference>
<dbReference type="RefSeq" id="WP_241570524.1">
    <property type="nucleotide sequence ID" value="NZ_JAKUML010000003.1"/>
</dbReference>
<keyword evidence="2" id="KW-1185">Reference proteome</keyword>
<proteinExistence type="predicted"/>
<gene>
    <name evidence="1" type="ORF">MKI79_02685</name>
</gene>
<sequence>MKNQRGASYLGIFFAIILFALAAKIAVAVWPAYWDDRIINSQIEEALATLPKDTTQNKFKQDLSQRLEMNNIRDIKVDDILQVTNTAGLAVKKDYEVRKPFLMNMSLLMTFQKDFDQRSVSTGE</sequence>
<dbReference type="EMBL" id="JAKUML010000003">
    <property type="protein sequence ID" value="MCJ8145825.1"/>
    <property type="molecule type" value="Genomic_DNA"/>
</dbReference>
<protein>
    <submittedName>
        <fullName evidence="1">DUF4845 domain-containing protein</fullName>
    </submittedName>
</protein>
<reference evidence="1" key="1">
    <citation type="submission" date="2022-02" db="EMBL/GenBank/DDBJ databases">
        <title>Acinetobacter A3.8 sp. nov., isolated from Sediment (Zhairuo Island).</title>
        <authorList>
            <person name="Zheng K."/>
        </authorList>
    </citation>
    <scope>NUCLEOTIDE SEQUENCE</scope>
    <source>
        <strain evidence="1">A3.8</strain>
    </source>
</reference>
<comment type="caution">
    <text evidence="1">The sequence shown here is derived from an EMBL/GenBank/DDBJ whole genome shotgun (WGS) entry which is preliminary data.</text>
</comment>
<dbReference type="Proteomes" id="UP001139701">
    <property type="component" value="Unassembled WGS sequence"/>
</dbReference>
<accession>A0A9X2B9P7</accession>
<evidence type="ECO:0000313" key="1">
    <source>
        <dbReference type="EMBL" id="MCJ8145825.1"/>
    </source>
</evidence>
<evidence type="ECO:0000313" key="2">
    <source>
        <dbReference type="Proteomes" id="UP001139701"/>
    </source>
</evidence>
<name>A0A9X2B9P7_9GAMM</name>
<dbReference type="InterPro" id="IPR032314">
    <property type="entry name" value="DUF4845"/>
</dbReference>